<evidence type="ECO:0000313" key="9">
    <source>
        <dbReference type="EMBL" id="SFW59281.1"/>
    </source>
</evidence>
<dbReference type="InterPro" id="IPR036866">
    <property type="entry name" value="RibonucZ/Hydroxyglut_hydro"/>
</dbReference>
<keyword evidence="2 8" id="KW-0819">tRNA processing</keyword>
<evidence type="ECO:0000313" key="10">
    <source>
        <dbReference type="EMBL" id="WQG89100.1"/>
    </source>
</evidence>
<dbReference type="STRING" id="1004.SAMN05661012_02752"/>
<feature type="binding site" evidence="8">
    <location>
        <position position="61"/>
    </location>
    <ligand>
        <name>Zn(2+)</name>
        <dbReference type="ChEBI" id="CHEBI:29105"/>
        <label>1</label>
        <note>catalytic</note>
    </ligand>
</feature>
<reference evidence="10 12" key="2">
    <citation type="submission" date="2023-11" db="EMBL/GenBank/DDBJ databases">
        <title>MicrobeMod: A computational toolkit for identifying prokaryotic methylation and restriction-modification with nanopore sequencing.</title>
        <authorList>
            <person name="Crits-Christoph A."/>
            <person name="Kang S.C."/>
            <person name="Lee H."/>
            <person name="Ostrov N."/>
        </authorList>
    </citation>
    <scope>NUCLEOTIDE SEQUENCE [LARGE SCALE GENOMIC DNA]</scope>
    <source>
        <strain evidence="10 12">ATCC 23090</strain>
    </source>
</reference>
<comment type="function">
    <text evidence="8">Zinc phosphodiesterase, which displays some tRNA 3'-processing endonuclease activity. Probably involved in tRNA maturation, by removing a 3'-trailer from precursor tRNA.</text>
</comment>
<comment type="cofactor">
    <cofactor evidence="8">
        <name>Zn(2+)</name>
        <dbReference type="ChEBI" id="CHEBI:29105"/>
    </cofactor>
    <text evidence="8">Binds 2 Zn(2+) ions.</text>
</comment>
<evidence type="ECO:0000256" key="7">
    <source>
        <dbReference type="ARBA" id="ARBA00022833"/>
    </source>
</evidence>
<proteinExistence type="inferred from homology"/>
<protein>
    <recommendedName>
        <fullName evidence="8">Ribonuclease Z</fullName>
        <shortName evidence="8">RNase Z</shortName>
        <ecNumber evidence="8">3.1.26.11</ecNumber>
    </recommendedName>
    <alternativeName>
        <fullName evidence="8">tRNA 3 endonuclease</fullName>
    </alternativeName>
    <alternativeName>
        <fullName evidence="8">tRNase Z</fullName>
    </alternativeName>
</protein>
<dbReference type="InterPro" id="IPR013471">
    <property type="entry name" value="RNase_Z/BN"/>
</dbReference>
<keyword evidence="7 8" id="KW-0862">Zinc</keyword>
<dbReference type="Proteomes" id="UP001326715">
    <property type="component" value="Chromosome"/>
</dbReference>
<evidence type="ECO:0000313" key="11">
    <source>
        <dbReference type="Proteomes" id="UP000183788"/>
    </source>
</evidence>
<dbReference type="PANTHER" id="PTHR46018">
    <property type="entry name" value="ZINC PHOSPHODIESTERASE ELAC PROTEIN 1"/>
    <property type="match status" value="1"/>
</dbReference>
<dbReference type="SUPFAM" id="SSF56281">
    <property type="entry name" value="Metallo-hydrolase/oxidoreductase"/>
    <property type="match status" value="1"/>
</dbReference>
<feature type="active site" description="Proton acceptor" evidence="8">
    <location>
        <position position="65"/>
    </location>
</feature>
<evidence type="ECO:0000256" key="6">
    <source>
        <dbReference type="ARBA" id="ARBA00022801"/>
    </source>
</evidence>
<evidence type="ECO:0000313" key="12">
    <source>
        <dbReference type="Proteomes" id="UP001326715"/>
    </source>
</evidence>
<comment type="catalytic activity">
    <reaction evidence="8">
        <text>Endonucleolytic cleavage of RNA, removing extra 3' nucleotides from tRNA precursor, generating 3' termini of tRNAs. A 3'-hydroxy group is left at the tRNA terminus and a 5'-phosphoryl group is left at the trailer molecule.</text>
        <dbReference type="EC" id="3.1.26.11"/>
    </reaction>
</comment>
<feature type="binding site" evidence="8">
    <location>
        <position position="211"/>
    </location>
    <ligand>
        <name>Zn(2+)</name>
        <dbReference type="ChEBI" id="CHEBI:29105"/>
        <label>1</label>
        <note>catalytic</note>
    </ligand>
</feature>
<keyword evidence="3 8" id="KW-0540">Nuclease</keyword>
<evidence type="ECO:0000256" key="3">
    <source>
        <dbReference type="ARBA" id="ARBA00022722"/>
    </source>
</evidence>
<feature type="binding site" evidence="8">
    <location>
        <position position="141"/>
    </location>
    <ligand>
        <name>Zn(2+)</name>
        <dbReference type="ChEBI" id="CHEBI:29105"/>
        <label>1</label>
        <note>catalytic</note>
    </ligand>
</feature>
<dbReference type="NCBIfam" id="NF000801">
    <property type="entry name" value="PRK00055.1-3"/>
    <property type="match status" value="1"/>
</dbReference>
<dbReference type="RefSeq" id="WP_072361507.1">
    <property type="nucleotide sequence ID" value="NZ_CBHWAX010000130.1"/>
</dbReference>
<dbReference type="EC" id="3.1.26.11" evidence="8"/>
<keyword evidence="4 8" id="KW-0479">Metal-binding</keyword>
<dbReference type="EMBL" id="CP140154">
    <property type="protein sequence ID" value="WQG89100.1"/>
    <property type="molecule type" value="Genomic_DNA"/>
</dbReference>
<accession>A0A1K1QHY6</accession>
<feature type="binding site" evidence="8">
    <location>
        <position position="65"/>
    </location>
    <ligand>
        <name>Zn(2+)</name>
        <dbReference type="ChEBI" id="CHEBI:29105"/>
        <label>2</label>
        <note>catalytic</note>
    </ligand>
</feature>
<feature type="binding site" evidence="8">
    <location>
        <position position="211"/>
    </location>
    <ligand>
        <name>Zn(2+)</name>
        <dbReference type="ChEBI" id="CHEBI:29105"/>
        <label>2</label>
        <note>catalytic</note>
    </ligand>
</feature>
<dbReference type="PANTHER" id="PTHR46018:SF2">
    <property type="entry name" value="ZINC PHOSPHODIESTERASE ELAC PROTEIN 1"/>
    <property type="match status" value="1"/>
</dbReference>
<dbReference type="EMBL" id="FPIZ01000008">
    <property type="protein sequence ID" value="SFW59281.1"/>
    <property type="molecule type" value="Genomic_DNA"/>
</dbReference>
<dbReference type="HAMAP" id="MF_01818">
    <property type="entry name" value="RNase_Z_BN"/>
    <property type="match status" value="1"/>
</dbReference>
<organism evidence="9 11">
    <name type="scientific">Chitinophaga sancti</name>
    <dbReference type="NCBI Taxonomy" id="1004"/>
    <lineage>
        <taxon>Bacteria</taxon>
        <taxon>Pseudomonadati</taxon>
        <taxon>Bacteroidota</taxon>
        <taxon>Chitinophagia</taxon>
        <taxon>Chitinophagales</taxon>
        <taxon>Chitinophagaceae</taxon>
        <taxon>Chitinophaga</taxon>
    </lineage>
</organism>
<evidence type="ECO:0000256" key="5">
    <source>
        <dbReference type="ARBA" id="ARBA00022759"/>
    </source>
</evidence>
<dbReference type="GO" id="GO:0042781">
    <property type="term" value="F:3'-tRNA processing endoribonuclease activity"/>
    <property type="evidence" value="ECO:0007669"/>
    <property type="project" value="UniProtKB-UniRule"/>
</dbReference>
<dbReference type="AlphaFoldDB" id="A0A1K1QHY6"/>
<dbReference type="OrthoDB" id="9800940at2"/>
<keyword evidence="6 8" id="KW-0378">Hydrolase</keyword>
<evidence type="ECO:0000256" key="1">
    <source>
        <dbReference type="ARBA" id="ARBA00011738"/>
    </source>
</evidence>
<dbReference type="Gene3D" id="3.60.15.10">
    <property type="entry name" value="Ribonuclease Z/Hydroxyacylglutathione hydrolase-like"/>
    <property type="match status" value="1"/>
</dbReference>
<feature type="binding site" evidence="8">
    <location>
        <position position="66"/>
    </location>
    <ligand>
        <name>Zn(2+)</name>
        <dbReference type="ChEBI" id="CHEBI:29105"/>
        <label>2</label>
        <note>catalytic</note>
    </ligand>
</feature>
<evidence type="ECO:0000256" key="8">
    <source>
        <dbReference type="HAMAP-Rule" id="MF_01818"/>
    </source>
</evidence>
<feature type="binding site" evidence="8">
    <location>
        <position position="269"/>
    </location>
    <ligand>
        <name>Zn(2+)</name>
        <dbReference type="ChEBI" id="CHEBI:29105"/>
        <label>2</label>
        <note>catalytic</note>
    </ligand>
</feature>
<keyword evidence="5 8" id="KW-0255">Endonuclease</keyword>
<evidence type="ECO:0000256" key="4">
    <source>
        <dbReference type="ARBA" id="ARBA00022723"/>
    </source>
</evidence>
<comment type="similarity">
    <text evidence="8">Belongs to the RNase Z family.</text>
</comment>
<feature type="binding site" evidence="8">
    <location>
        <position position="63"/>
    </location>
    <ligand>
        <name>Zn(2+)</name>
        <dbReference type="ChEBI" id="CHEBI:29105"/>
        <label>1</label>
        <note>catalytic</note>
    </ligand>
</feature>
<evidence type="ECO:0000256" key="2">
    <source>
        <dbReference type="ARBA" id="ARBA00022694"/>
    </source>
</evidence>
<dbReference type="Pfam" id="PF23023">
    <property type="entry name" value="Anti-Pycsar_Apyc1"/>
    <property type="match status" value="1"/>
</dbReference>
<name>A0A1K1QHY6_9BACT</name>
<dbReference type="Proteomes" id="UP000183788">
    <property type="component" value="Unassembled WGS sequence"/>
</dbReference>
<dbReference type="GO" id="GO:0008270">
    <property type="term" value="F:zinc ion binding"/>
    <property type="evidence" value="ECO:0007669"/>
    <property type="project" value="UniProtKB-UniRule"/>
</dbReference>
<keyword evidence="12" id="KW-1185">Reference proteome</keyword>
<gene>
    <name evidence="8" type="primary">rnz</name>
    <name evidence="9" type="ORF">SAMN05661012_02752</name>
    <name evidence="10" type="ORF">SR876_29660</name>
</gene>
<reference evidence="9 11" key="1">
    <citation type="submission" date="2016-11" db="EMBL/GenBank/DDBJ databases">
        <authorList>
            <person name="Jaros S."/>
            <person name="Januszkiewicz K."/>
            <person name="Wedrychowicz H."/>
        </authorList>
    </citation>
    <scope>NUCLEOTIDE SEQUENCE [LARGE SCALE GENOMIC DNA]</scope>
    <source>
        <strain evidence="9 11">DSM 784</strain>
    </source>
</reference>
<comment type="subunit">
    <text evidence="1 8">Homodimer.</text>
</comment>
<dbReference type="CDD" id="cd07717">
    <property type="entry name" value="RNaseZ_ZiPD-like_MBL-fold"/>
    <property type="match status" value="1"/>
</dbReference>
<sequence>MFAVTILGNNSALPTLDRHPTAQVVTCNDSLLLVDCGEGTQVQIARYKIRRSRLKYIFISHLHGDHYFGLIGLINTLSLLGRQDPLYLFGPPELEQILKLQMESAATTLQFEMHFTALLPENQGIIVNDKDLQVSFFATRHRIPCYGFVFDMQKRKRRIVPEQARAYEIPAAYFSQLAEGADYQRKDGVLVKNDWVTLPPAPGKKYVYCADTMYTEELLPHVHQADLVYHETTYLHNLAERAAERYHSTSVQAATLAAKGAAKRLIIGHFSSKYTELAAFLEECRPVFPNTDLALEGATYII</sequence>